<dbReference type="CDD" id="cd01949">
    <property type="entry name" value="GGDEF"/>
    <property type="match status" value="1"/>
</dbReference>
<dbReference type="PANTHER" id="PTHR45138:SF9">
    <property type="entry name" value="DIGUANYLATE CYCLASE DGCM-RELATED"/>
    <property type="match status" value="1"/>
</dbReference>
<proteinExistence type="predicted"/>
<feature type="transmembrane region" description="Helical" evidence="1">
    <location>
        <begin position="6"/>
        <end position="25"/>
    </location>
</feature>
<dbReference type="EMBL" id="JAXOFX010000006">
    <property type="protein sequence ID" value="MDZ5472309.1"/>
    <property type="molecule type" value="Genomic_DNA"/>
</dbReference>
<feature type="transmembrane region" description="Helical" evidence="1">
    <location>
        <begin position="63"/>
        <end position="85"/>
    </location>
</feature>
<gene>
    <name evidence="3" type="ORF">SM124_11170</name>
</gene>
<dbReference type="EC" id="2.7.7.65" evidence="3"/>
<evidence type="ECO:0000256" key="1">
    <source>
        <dbReference type="SAM" id="Phobius"/>
    </source>
</evidence>
<dbReference type="InterPro" id="IPR043128">
    <property type="entry name" value="Rev_trsase/Diguanyl_cyclase"/>
</dbReference>
<name>A0ABU5IYQ0_9BACI</name>
<dbReference type="GO" id="GO:0052621">
    <property type="term" value="F:diguanylate cyclase activity"/>
    <property type="evidence" value="ECO:0007669"/>
    <property type="project" value="UniProtKB-EC"/>
</dbReference>
<dbReference type="PROSITE" id="PS50887">
    <property type="entry name" value="GGDEF"/>
    <property type="match status" value="1"/>
</dbReference>
<dbReference type="SUPFAM" id="SSF55073">
    <property type="entry name" value="Nucleotide cyclase"/>
    <property type="match status" value="1"/>
</dbReference>
<dbReference type="InterPro" id="IPR029787">
    <property type="entry name" value="Nucleotide_cyclase"/>
</dbReference>
<keyword evidence="1" id="KW-1133">Transmembrane helix</keyword>
<feature type="transmembrane region" description="Helical" evidence="1">
    <location>
        <begin position="138"/>
        <end position="166"/>
    </location>
</feature>
<dbReference type="RefSeq" id="WP_322446604.1">
    <property type="nucleotide sequence ID" value="NZ_JAXOFX010000006.1"/>
</dbReference>
<feature type="transmembrane region" description="Helical" evidence="1">
    <location>
        <begin position="32"/>
        <end position="51"/>
    </location>
</feature>
<keyword evidence="1" id="KW-0472">Membrane</keyword>
<evidence type="ECO:0000259" key="2">
    <source>
        <dbReference type="PROSITE" id="PS50887"/>
    </source>
</evidence>
<reference evidence="3 4" key="1">
    <citation type="submission" date="2023-11" db="EMBL/GenBank/DDBJ databases">
        <title>Bacillus jintuensis, isolated from a mudflat on the Beibu Gulf coast.</title>
        <authorList>
            <person name="Li M."/>
        </authorList>
    </citation>
    <scope>NUCLEOTIDE SEQUENCE [LARGE SCALE GENOMIC DNA]</scope>
    <source>
        <strain evidence="3 4">31A1R</strain>
    </source>
</reference>
<dbReference type="SMART" id="SM00267">
    <property type="entry name" value="GGDEF"/>
    <property type="match status" value="1"/>
</dbReference>
<protein>
    <submittedName>
        <fullName evidence="3">GGDEF domain-containing protein</fullName>
        <ecNumber evidence="3">2.7.7.65</ecNumber>
    </submittedName>
</protein>
<organism evidence="3 4">
    <name type="scientific">Robertmurraya mangrovi</name>
    <dbReference type="NCBI Taxonomy" id="3098077"/>
    <lineage>
        <taxon>Bacteria</taxon>
        <taxon>Bacillati</taxon>
        <taxon>Bacillota</taxon>
        <taxon>Bacilli</taxon>
        <taxon>Bacillales</taxon>
        <taxon>Bacillaceae</taxon>
        <taxon>Robertmurraya</taxon>
    </lineage>
</organism>
<keyword evidence="1" id="KW-0812">Transmembrane</keyword>
<dbReference type="Proteomes" id="UP001290455">
    <property type="component" value="Unassembled WGS sequence"/>
</dbReference>
<keyword evidence="3" id="KW-0808">Transferase</keyword>
<dbReference type="PANTHER" id="PTHR45138">
    <property type="entry name" value="REGULATORY COMPONENTS OF SENSORY TRANSDUCTION SYSTEM"/>
    <property type="match status" value="1"/>
</dbReference>
<dbReference type="InterPro" id="IPR050469">
    <property type="entry name" value="Diguanylate_Cyclase"/>
</dbReference>
<feature type="transmembrane region" description="Helical" evidence="1">
    <location>
        <begin position="178"/>
        <end position="200"/>
    </location>
</feature>
<dbReference type="NCBIfam" id="TIGR00254">
    <property type="entry name" value="GGDEF"/>
    <property type="match status" value="1"/>
</dbReference>
<dbReference type="InterPro" id="IPR000160">
    <property type="entry name" value="GGDEF_dom"/>
</dbReference>
<feature type="domain" description="GGDEF" evidence="2">
    <location>
        <begin position="269"/>
        <end position="407"/>
    </location>
</feature>
<evidence type="ECO:0000313" key="4">
    <source>
        <dbReference type="Proteomes" id="UP001290455"/>
    </source>
</evidence>
<keyword evidence="3" id="KW-0548">Nucleotidyltransferase</keyword>
<feature type="transmembrane region" description="Helical" evidence="1">
    <location>
        <begin position="206"/>
        <end position="224"/>
    </location>
</feature>
<comment type="caution">
    <text evidence="3">The sequence shown here is derived from an EMBL/GenBank/DDBJ whole genome shotgun (WGS) entry which is preliminary data.</text>
</comment>
<dbReference type="Gene3D" id="3.30.70.270">
    <property type="match status" value="1"/>
</dbReference>
<evidence type="ECO:0000313" key="3">
    <source>
        <dbReference type="EMBL" id="MDZ5472309.1"/>
    </source>
</evidence>
<feature type="transmembrane region" description="Helical" evidence="1">
    <location>
        <begin position="105"/>
        <end position="126"/>
    </location>
</feature>
<keyword evidence="4" id="KW-1185">Reference proteome</keyword>
<sequence length="409" mass="48070">MKKEFVYKVLLFLLVIMIAFFGDRVELDTKNIFLALLLFILFSIVNYHLSIQSELKGVNTAYAINYGIAVAIYTGPIGLLLYEIVHNLLILFMNIWKKRANDRPYLYTFYNITTFSAANLVAYYLYLFLWPELSSIPFGFWITFTIIAVVSTFTSDTIMLVYFWLIKEIRTLKDGIQFYHYWNLFDIGKTILANGLLFVFLQQQQWQYLIGLMVLNYFVNHSIIMKTKNLQDKMERDQFEVLAYKDALTEIHNRAFMDKKIKELSLLGETMGIVVADIDRFKMINDTYNHAIGDEVLRHYANYLKSFLKEDDFLFRSGGEEFTLFLRNRTYEEAYELLEQLRQELEKESVEVDFNGMEHNITYTSSFGLFYHTFSGPLTIEKGYIQADNLLFQSKRLGRNRITGENGLV</sequence>
<accession>A0ABU5IYQ0</accession>
<dbReference type="Pfam" id="PF00990">
    <property type="entry name" value="GGDEF"/>
    <property type="match status" value="1"/>
</dbReference>